<evidence type="ECO:0000313" key="2">
    <source>
        <dbReference type="EMBL" id="MED6206134.1"/>
    </source>
</evidence>
<reference evidence="2 3" key="1">
    <citation type="journal article" date="2023" name="Plants (Basel)">
        <title>Bridging the Gap: Combining Genomics and Transcriptomics Approaches to Understand Stylosanthes scabra, an Orphan Legume from the Brazilian Caatinga.</title>
        <authorList>
            <person name="Ferreira-Neto J.R.C."/>
            <person name="da Silva M.D."/>
            <person name="Binneck E."/>
            <person name="de Melo N.F."/>
            <person name="da Silva R.H."/>
            <person name="de Melo A.L.T.M."/>
            <person name="Pandolfi V."/>
            <person name="Bustamante F.O."/>
            <person name="Brasileiro-Vidal A.C."/>
            <person name="Benko-Iseppon A.M."/>
        </authorList>
    </citation>
    <scope>NUCLEOTIDE SEQUENCE [LARGE SCALE GENOMIC DNA]</scope>
    <source>
        <tissue evidence="2">Leaves</tissue>
    </source>
</reference>
<accession>A0ABU6Y7X4</accession>
<evidence type="ECO:0000256" key="1">
    <source>
        <dbReference type="SAM" id="MobiDB-lite"/>
    </source>
</evidence>
<name>A0ABU6Y7X4_9FABA</name>
<protein>
    <submittedName>
        <fullName evidence="2">Uncharacterized protein</fullName>
    </submittedName>
</protein>
<feature type="non-terminal residue" evidence="2">
    <location>
        <position position="1"/>
    </location>
</feature>
<dbReference type="EMBL" id="JASCZI010241741">
    <property type="protein sequence ID" value="MED6206134.1"/>
    <property type="molecule type" value="Genomic_DNA"/>
</dbReference>
<keyword evidence="3" id="KW-1185">Reference proteome</keyword>
<sequence>AEQYRREMEAWKQWYETDVTRLQTTIDTQSAEFDQWRSHVSQMYAFMQTMQGTSSGVMPPPPLPLSSSLRPPRPPPAAAPSCTETDPDDGSSSDDEDYD</sequence>
<dbReference type="Proteomes" id="UP001341840">
    <property type="component" value="Unassembled WGS sequence"/>
</dbReference>
<feature type="compositionally biased region" description="Acidic residues" evidence="1">
    <location>
        <begin position="85"/>
        <end position="99"/>
    </location>
</feature>
<gene>
    <name evidence="2" type="ORF">PIB30_024160</name>
</gene>
<evidence type="ECO:0000313" key="3">
    <source>
        <dbReference type="Proteomes" id="UP001341840"/>
    </source>
</evidence>
<organism evidence="2 3">
    <name type="scientific">Stylosanthes scabra</name>
    <dbReference type="NCBI Taxonomy" id="79078"/>
    <lineage>
        <taxon>Eukaryota</taxon>
        <taxon>Viridiplantae</taxon>
        <taxon>Streptophyta</taxon>
        <taxon>Embryophyta</taxon>
        <taxon>Tracheophyta</taxon>
        <taxon>Spermatophyta</taxon>
        <taxon>Magnoliopsida</taxon>
        <taxon>eudicotyledons</taxon>
        <taxon>Gunneridae</taxon>
        <taxon>Pentapetalae</taxon>
        <taxon>rosids</taxon>
        <taxon>fabids</taxon>
        <taxon>Fabales</taxon>
        <taxon>Fabaceae</taxon>
        <taxon>Papilionoideae</taxon>
        <taxon>50 kb inversion clade</taxon>
        <taxon>dalbergioids sensu lato</taxon>
        <taxon>Dalbergieae</taxon>
        <taxon>Pterocarpus clade</taxon>
        <taxon>Stylosanthes</taxon>
    </lineage>
</organism>
<proteinExistence type="predicted"/>
<feature type="region of interest" description="Disordered" evidence="1">
    <location>
        <begin position="51"/>
        <end position="99"/>
    </location>
</feature>
<comment type="caution">
    <text evidence="2">The sequence shown here is derived from an EMBL/GenBank/DDBJ whole genome shotgun (WGS) entry which is preliminary data.</text>
</comment>